<protein>
    <submittedName>
        <fullName evidence="4">NADH:flavin oxidoreductase</fullName>
    </submittedName>
</protein>
<dbReference type="InterPro" id="IPR001155">
    <property type="entry name" value="OxRdtase_FMN_N"/>
</dbReference>
<evidence type="ECO:0000259" key="3">
    <source>
        <dbReference type="Pfam" id="PF00724"/>
    </source>
</evidence>
<gene>
    <name evidence="4" type="ORF">IPN02_09245</name>
</gene>
<comment type="caution">
    <text evidence="4">The sequence shown here is derived from an EMBL/GenBank/DDBJ whole genome shotgun (WGS) entry which is preliminary data.</text>
</comment>
<proteinExistence type="predicted"/>
<dbReference type="Gene3D" id="3.20.20.70">
    <property type="entry name" value="Aldolase class I"/>
    <property type="match status" value="1"/>
</dbReference>
<dbReference type="GO" id="GO:0016491">
    <property type="term" value="F:oxidoreductase activity"/>
    <property type="evidence" value="ECO:0007669"/>
    <property type="project" value="UniProtKB-KW"/>
</dbReference>
<dbReference type="SUPFAM" id="SSF51395">
    <property type="entry name" value="FMN-linked oxidoreductases"/>
    <property type="match status" value="1"/>
</dbReference>
<dbReference type="InterPro" id="IPR051799">
    <property type="entry name" value="NADH_flavin_oxidoreductase"/>
</dbReference>
<dbReference type="Pfam" id="PF00724">
    <property type="entry name" value="Oxidored_FMN"/>
    <property type="match status" value="1"/>
</dbReference>
<dbReference type="AlphaFoldDB" id="A0A936NDF8"/>
<organism evidence="4 5">
    <name type="scientific">Candidatus Neomicrothrix subdominans</name>
    <dbReference type="NCBI Taxonomy" id="2954438"/>
    <lineage>
        <taxon>Bacteria</taxon>
        <taxon>Bacillati</taxon>
        <taxon>Actinomycetota</taxon>
        <taxon>Acidimicrobiia</taxon>
        <taxon>Acidimicrobiales</taxon>
        <taxon>Microthrixaceae</taxon>
        <taxon>Candidatus Neomicrothrix</taxon>
    </lineage>
</organism>
<keyword evidence="1" id="KW-0285">Flavoprotein</keyword>
<sequence>MIDIKQVKRLSNINEFAERLGELGIDDLIGVDVEVEPGGPLAESFTVSDSSAGELVVGNRFCALPMEGWDGTTDGAPTDLVARRWRRFGESGAKLIWGGEAVAVHPDGRANPHQLVSDDATTEALAGLRTGLVDAHAEAHGSTDDLVVGLQLTHSGRWSRPHGDPLPQSAHTHGELDRRLGVGAAEVLTDGQLDELVDHFVVAAERAHQAGFAFVDVKHCHGYLLHELLSAYERPGRYGGDFEGRTAFLRAVVDGIRRRVPGLAIGVRLSAYDLVPFAPDDDGIGAPVTAAEGDRDRPFGADDTGAGIDLTETHRFLEQCEKLGVGMVCLTAGSPYYNPHAQRPAYFPPSDGYAPPRDPLINAAVMVEATARLTRAHPNLAVIGSGYSYFQQWLGHVAQHQVRTGAVTSVGIGRNMLSYPWMPADLLAGAELRTRLVCRTFSDCTTGPRHGLISGCYPLDEYYKERPERRQLVAIKRNVGRKVRR</sequence>
<evidence type="ECO:0000256" key="2">
    <source>
        <dbReference type="ARBA" id="ARBA00023002"/>
    </source>
</evidence>
<dbReference type="EMBL" id="JADJZA010000006">
    <property type="protein sequence ID" value="MBK9297006.1"/>
    <property type="molecule type" value="Genomic_DNA"/>
</dbReference>
<reference evidence="4 5" key="1">
    <citation type="submission" date="2020-10" db="EMBL/GenBank/DDBJ databases">
        <title>Connecting structure to function with the recovery of over 1000 high-quality activated sludge metagenome-assembled genomes encoding full-length rRNA genes using long-read sequencing.</title>
        <authorList>
            <person name="Singleton C.M."/>
            <person name="Petriglieri F."/>
            <person name="Kristensen J.M."/>
            <person name="Kirkegaard R.H."/>
            <person name="Michaelsen T.Y."/>
            <person name="Andersen M.H."/>
            <person name="Karst S.M."/>
            <person name="Dueholm M.S."/>
            <person name="Nielsen P.H."/>
            <person name="Albertsen M."/>
        </authorList>
    </citation>
    <scope>NUCLEOTIDE SEQUENCE [LARGE SCALE GENOMIC DNA]</scope>
    <source>
        <strain evidence="4">Lyne_18-Q3-R50-59_MAXAC.006</strain>
    </source>
</reference>
<evidence type="ECO:0000313" key="4">
    <source>
        <dbReference type="EMBL" id="MBK9297006.1"/>
    </source>
</evidence>
<dbReference type="PANTHER" id="PTHR43656">
    <property type="entry name" value="BINDING OXIDOREDUCTASE, PUTATIVE (AFU_ORTHOLOGUE AFUA_2G08260)-RELATED"/>
    <property type="match status" value="1"/>
</dbReference>
<evidence type="ECO:0000313" key="5">
    <source>
        <dbReference type="Proteomes" id="UP000727993"/>
    </source>
</evidence>
<dbReference type="PANTHER" id="PTHR43656:SF2">
    <property type="entry name" value="BINDING OXIDOREDUCTASE, PUTATIVE (AFU_ORTHOLOGUE AFUA_2G08260)-RELATED"/>
    <property type="match status" value="1"/>
</dbReference>
<dbReference type="Proteomes" id="UP000727993">
    <property type="component" value="Unassembled WGS sequence"/>
</dbReference>
<keyword evidence="2" id="KW-0560">Oxidoreductase</keyword>
<accession>A0A936NDF8</accession>
<name>A0A936NDF8_9ACTN</name>
<dbReference type="GO" id="GO:0010181">
    <property type="term" value="F:FMN binding"/>
    <property type="evidence" value="ECO:0007669"/>
    <property type="project" value="InterPro"/>
</dbReference>
<feature type="domain" description="NADH:flavin oxidoreductase/NADH oxidase N-terminal" evidence="3">
    <location>
        <begin position="57"/>
        <end position="275"/>
    </location>
</feature>
<dbReference type="InterPro" id="IPR013785">
    <property type="entry name" value="Aldolase_TIM"/>
</dbReference>
<evidence type="ECO:0000256" key="1">
    <source>
        <dbReference type="ARBA" id="ARBA00022630"/>
    </source>
</evidence>